<evidence type="ECO:0008006" key="3">
    <source>
        <dbReference type="Google" id="ProtNLM"/>
    </source>
</evidence>
<protein>
    <recommendedName>
        <fullName evidence="3">Ribosomal protein L2</fullName>
    </recommendedName>
</protein>
<sequence>MYYINITTNPSCPLPQRAKTLYFHGFISFPSSPINGRPHPPRRWGQVSFSSSPHHVILSSRMAALGSTGGTRYDTPTRYFLFVFVFVLSSKYLPSRVSSFHLFTHLSTETQDSWLRSSDFGYPVPILDPFFFTAVNRSHTALTGRGRGRQNAIKIRSPKRNLRRHFHANPEGQVRARWQDKEIRELLCHRSAKGTASHVYRGKRKGYVARARLPRGDGSYGWAFICRGFSRTAGLLVKPPSPRPVLASGSFVPSKPLFPGGHVTAHPAPDVYRLSPSPLIPIRSAIKKSPPGRKWPFKVIPIP</sequence>
<organism evidence="1 2">
    <name type="scientific">Aristolochia fimbriata</name>
    <name type="common">White veined hardy Dutchman's pipe vine</name>
    <dbReference type="NCBI Taxonomy" id="158543"/>
    <lineage>
        <taxon>Eukaryota</taxon>
        <taxon>Viridiplantae</taxon>
        <taxon>Streptophyta</taxon>
        <taxon>Embryophyta</taxon>
        <taxon>Tracheophyta</taxon>
        <taxon>Spermatophyta</taxon>
        <taxon>Magnoliopsida</taxon>
        <taxon>Magnoliidae</taxon>
        <taxon>Piperales</taxon>
        <taxon>Aristolochiaceae</taxon>
        <taxon>Aristolochia</taxon>
    </lineage>
</organism>
<gene>
    <name evidence="1" type="ORF">H6P81_001042</name>
</gene>
<evidence type="ECO:0000313" key="2">
    <source>
        <dbReference type="Proteomes" id="UP000825729"/>
    </source>
</evidence>
<keyword evidence="2" id="KW-1185">Reference proteome</keyword>
<name>A0AAV7F7F1_ARIFI</name>
<dbReference type="EMBL" id="JAINDJ010000002">
    <property type="protein sequence ID" value="KAG9456534.1"/>
    <property type="molecule type" value="Genomic_DNA"/>
</dbReference>
<evidence type="ECO:0000313" key="1">
    <source>
        <dbReference type="EMBL" id="KAG9456534.1"/>
    </source>
</evidence>
<dbReference type="AlphaFoldDB" id="A0AAV7F7F1"/>
<reference evidence="1 2" key="1">
    <citation type="submission" date="2021-07" db="EMBL/GenBank/DDBJ databases">
        <title>The Aristolochia fimbriata genome: insights into angiosperm evolution, floral development and chemical biosynthesis.</title>
        <authorList>
            <person name="Jiao Y."/>
        </authorList>
    </citation>
    <scope>NUCLEOTIDE SEQUENCE [LARGE SCALE GENOMIC DNA]</scope>
    <source>
        <strain evidence="1">IBCAS-2021</strain>
        <tissue evidence="1">Leaf</tissue>
    </source>
</reference>
<dbReference type="Proteomes" id="UP000825729">
    <property type="component" value="Unassembled WGS sequence"/>
</dbReference>
<accession>A0AAV7F7F1</accession>
<comment type="caution">
    <text evidence="1">The sequence shown here is derived from an EMBL/GenBank/DDBJ whole genome shotgun (WGS) entry which is preliminary data.</text>
</comment>
<proteinExistence type="predicted"/>